<proteinExistence type="predicted"/>
<reference evidence="3" key="1">
    <citation type="submission" date="2021-02" db="EMBL/GenBank/DDBJ databases">
        <authorList>
            <person name="Nowell W R."/>
        </authorList>
    </citation>
    <scope>NUCLEOTIDE SEQUENCE</scope>
</reference>
<feature type="coiled-coil region" evidence="1">
    <location>
        <begin position="36"/>
        <end position="63"/>
    </location>
</feature>
<evidence type="ECO:0000256" key="1">
    <source>
        <dbReference type="SAM" id="Coils"/>
    </source>
</evidence>
<evidence type="ECO:0000313" key="3">
    <source>
        <dbReference type="EMBL" id="CAF3976556.1"/>
    </source>
</evidence>
<evidence type="ECO:0000256" key="2">
    <source>
        <dbReference type="SAM" id="MobiDB-lite"/>
    </source>
</evidence>
<keyword evidence="1" id="KW-0175">Coiled coil</keyword>
<organism evidence="3 4">
    <name type="scientific">Rotaria magnacalcarata</name>
    <dbReference type="NCBI Taxonomy" id="392030"/>
    <lineage>
        <taxon>Eukaryota</taxon>
        <taxon>Metazoa</taxon>
        <taxon>Spiralia</taxon>
        <taxon>Gnathifera</taxon>
        <taxon>Rotifera</taxon>
        <taxon>Eurotatoria</taxon>
        <taxon>Bdelloidea</taxon>
        <taxon>Philodinida</taxon>
        <taxon>Philodinidae</taxon>
        <taxon>Rotaria</taxon>
    </lineage>
</organism>
<accession>A0A8S2MWD3</accession>
<dbReference type="EMBL" id="CAJOBJ010003746">
    <property type="protein sequence ID" value="CAF3976556.1"/>
    <property type="molecule type" value="Genomic_DNA"/>
</dbReference>
<feature type="compositionally biased region" description="Polar residues" evidence="2">
    <location>
        <begin position="7"/>
        <end position="18"/>
    </location>
</feature>
<sequence>MTERARSSTQNISCMRSQSFRESRDRVTRTASELHRQTVNRVQRRFEQQLAQSEREIHRAMSQRRDYSSSPAEKVQATQYLQHLRTTLNNDYAHLVQDKVDEVGRQVSQRHCEQRQIDRPMVDRNVQEALQEAQIQSERMRIESINEAIRERDVLCEEKLAAQKTLYSRLLEEQARRLHAEQALQTNLSSSSFIEHNDMAEVKGRLARVEYEHRELKQLILDLRIALIIEIISLPFIMAARTGIDTMNASHLQHKLTKQSTRLTDSATPIRINIRRSETTLSPNDENECRQMYEKLQRLQPNGVCVDINTLRRALYPPVSLKKDANEPLLTFKTYRRRTDEIPRLPTYVQTKKTKLNKIERTSLEGIVNQVKKHAAINYSYYTRTK</sequence>
<dbReference type="AlphaFoldDB" id="A0A8S2MWD3"/>
<feature type="region of interest" description="Disordered" evidence="2">
    <location>
        <begin position="1"/>
        <end position="26"/>
    </location>
</feature>
<gene>
    <name evidence="3" type="ORF">GIL414_LOCUS10441</name>
</gene>
<name>A0A8S2MWD3_9BILA</name>
<protein>
    <submittedName>
        <fullName evidence="3">Uncharacterized protein</fullName>
    </submittedName>
</protein>
<comment type="caution">
    <text evidence="3">The sequence shown here is derived from an EMBL/GenBank/DDBJ whole genome shotgun (WGS) entry which is preliminary data.</text>
</comment>
<dbReference type="Proteomes" id="UP000681720">
    <property type="component" value="Unassembled WGS sequence"/>
</dbReference>
<evidence type="ECO:0000313" key="4">
    <source>
        <dbReference type="Proteomes" id="UP000681720"/>
    </source>
</evidence>